<sequence>MDASNEDWIIDAGDVVIQKRVKDGRDSLQPLDKLIYCLWVADYGMRNAGDLSAAEDVYPPFQDEAEQLAKGLNLPLTHSAFSLSSAELERQYFELFEGVCDEIRASQGK</sequence>
<keyword evidence="2" id="KW-1185">Reference proteome</keyword>
<dbReference type="OrthoDB" id="7566164at2"/>
<evidence type="ECO:0000313" key="1">
    <source>
        <dbReference type="EMBL" id="SMC12848.1"/>
    </source>
</evidence>
<organism evidence="1 2">
    <name type="scientific">Roseovarius aestuarii</name>
    <dbReference type="NCBI Taxonomy" id="475083"/>
    <lineage>
        <taxon>Bacteria</taxon>
        <taxon>Pseudomonadati</taxon>
        <taxon>Pseudomonadota</taxon>
        <taxon>Alphaproteobacteria</taxon>
        <taxon>Rhodobacterales</taxon>
        <taxon>Roseobacteraceae</taxon>
        <taxon>Roseovarius</taxon>
    </lineage>
</organism>
<dbReference type="RefSeq" id="WP_085800802.1">
    <property type="nucleotide sequence ID" value="NZ_FWXB01000010.1"/>
</dbReference>
<dbReference type="AlphaFoldDB" id="A0A1X7BTB4"/>
<reference evidence="1 2" key="1">
    <citation type="submission" date="2017-03" db="EMBL/GenBank/DDBJ databases">
        <authorList>
            <person name="Afonso C.L."/>
            <person name="Miller P.J."/>
            <person name="Scott M.A."/>
            <person name="Spackman E."/>
            <person name="Goraichik I."/>
            <person name="Dimitrov K.M."/>
            <person name="Suarez D.L."/>
            <person name="Swayne D.E."/>
        </authorList>
    </citation>
    <scope>NUCLEOTIDE SEQUENCE [LARGE SCALE GENOMIC DNA]</scope>
    <source>
        <strain evidence="1 2">CECT 7745</strain>
    </source>
</reference>
<dbReference type="EMBL" id="FWXB01000010">
    <property type="protein sequence ID" value="SMC12848.1"/>
    <property type="molecule type" value="Genomic_DNA"/>
</dbReference>
<proteinExistence type="predicted"/>
<evidence type="ECO:0000313" key="2">
    <source>
        <dbReference type="Proteomes" id="UP000193224"/>
    </source>
</evidence>
<accession>A0A1X7BTB4</accession>
<dbReference type="Proteomes" id="UP000193224">
    <property type="component" value="Unassembled WGS sequence"/>
</dbReference>
<gene>
    <name evidence="1" type="ORF">ROA7745_02680</name>
</gene>
<protein>
    <submittedName>
        <fullName evidence="1">Uncharacterized protein</fullName>
    </submittedName>
</protein>
<name>A0A1X7BTB4_9RHOB</name>